<accession>K6Z8C4</accession>
<sequence length="42" mass="4316">MSGGHSDAAPPDPISNSEVKRISGDGSMGFPHARVAHCQTPI</sequence>
<reference evidence="2" key="1">
    <citation type="submission" date="2012-01" db="EMBL/GenBank/DDBJ databases">
        <authorList>
            <person name="Das B.K."/>
            <person name="Marhual N.P."/>
            <person name="Sahoo D.R."/>
            <person name="Sahu I."/>
        </authorList>
    </citation>
    <scope>NUCLEOTIDE SEQUENCE</scope>
    <source>
        <strain evidence="2">KMM 241</strain>
    </source>
</reference>
<proteinExistence type="predicted"/>
<evidence type="ECO:0000313" key="3">
    <source>
        <dbReference type="EMBL" id="GAC26886.1"/>
    </source>
</evidence>
<feature type="region of interest" description="Disordered" evidence="1">
    <location>
        <begin position="1"/>
        <end position="42"/>
    </location>
</feature>
<protein>
    <submittedName>
        <fullName evidence="2">Uncharacterized protein</fullName>
    </submittedName>
</protein>
<organism evidence="2 4">
    <name type="scientific">Paraglaciecola mesophila KMM 241</name>
    <dbReference type="NCBI Taxonomy" id="1128912"/>
    <lineage>
        <taxon>Bacteria</taxon>
        <taxon>Pseudomonadati</taxon>
        <taxon>Pseudomonadota</taxon>
        <taxon>Gammaproteobacteria</taxon>
        <taxon>Alteromonadales</taxon>
        <taxon>Alteromonadaceae</taxon>
        <taxon>Paraglaciecola</taxon>
    </lineage>
</organism>
<dbReference type="AlphaFoldDB" id="K6Z8C4"/>
<reference evidence="2 4" key="2">
    <citation type="journal article" date="2017" name="Antonie Van Leeuwenhoek">
        <title>Rhizobium rhizosphaerae sp. nov., a novel species isolated from rice rhizosphere.</title>
        <authorList>
            <person name="Zhao J.J."/>
            <person name="Zhang J."/>
            <person name="Zhang R.J."/>
            <person name="Zhang C.W."/>
            <person name="Yin H.Q."/>
            <person name="Zhang X.X."/>
        </authorList>
    </citation>
    <scope>NUCLEOTIDE SEQUENCE [LARGE SCALE GENOMIC DNA]</scope>
    <source>
        <strain evidence="2 4">KMM 241</strain>
    </source>
</reference>
<dbReference type="Proteomes" id="UP000006263">
    <property type="component" value="Unassembled WGS sequence"/>
</dbReference>
<dbReference type="EMBL" id="BAEP01000090">
    <property type="protein sequence ID" value="GAC26886.1"/>
    <property type="molecule type" value="Genomic_DNA"/>
</dbReference>
<dbReference type="EMBL" id="BAEP01000083">
    <property type="protein sequence ID" value="GAC26637.1"/>
    <property type="molecule type" value="Genomic_DNA"/>
</dbReference>
<evidence type="ECO:0000313" key="4">
    <source>
        <dbReference type="Proteomes" id="UP000006263"/>
    </source>
</evidence>
<evidence type="ECO:0000313" key="2">
    <source>
        <dbReference type="EMBL" id="GAC26637.1"/>
    </source>
</evidence>
<evidence type="ECO:0000256" key="1">
    <source>
        <dbReference type="SAM" id="MobiDB-lite"/>
    </source>
</evidence>
<gene>
    <name evidence="2" type="ORF">GMES_4371</name>
    <name evidence="3" type="ORF">GMES_4621</name>
</gene>
<comment type="caution">
    <text evidence="2">The sequence shown here is derived from an EMBL/GenBank/DDBJ whole genome shotgun (WGS) entry which is preliminary data.</text>
</comment>
<name>K6Z8C4_9ALTE</name>